<dbReference type="HOGENOM" id="CLU_004184_7_4_1"/>
<dbReference type="OrthoDB" id="5386682at2759"/>
<name>W3XHU4_PESFW</name>
<dbReference type="PANTHER" id="PTHR24148">
    <property type="entry name" value="ANKYRIN REPEAT DOMAIN-CONTAINING PROTEIN 39 HOMOLOG-RELATED"/>
    <property type="match status" value="1"/>
</dbReference>
<evidence type="ECO:0000313" key="2">
    <source>
        <dbReference type="EMBL" id="ETS85595.1"/>
    </source>
</evidence>
<gene>
    <name evidence="2" type="ORF">PFICI_03620</name>
</gene>
<proteinExistence type="predicted"/>
<dbReference type="RefSeq" id="XP_007830392.1">
    <property type="nucleotide sequence ID" value="XM_007832201.1"/>
</dbReference>
<evidence type="ECO:0000313" key="3">
    <source>
        <dbReference type="Proteomes" id="UP000030651"/>
    </source>
</evidence>
<dbReference type="Pfam" id="PF26639">
    <property type="entry name" value="Het-6_barrel"/>
    <property type="match status" value="1"/>
</dbReference>
<sequence>MTQKSVARSKLHNYKTLLHSMQHYRKHDGPAFLWADAVCINQQDLAERSQQVSLMGSIYSQANWVISWLGPSDDSTEIAFSLIKACAGHVAETEEKLGSYPDSKVAFSESDLEFLGQNPKFHEQNTERFARNQAWNAIDKLSGHVYWTRIWIVQEVALAQRPNIVIIHSGKESMTFQQLSDFNLFAERFVAQKPPKPPFFDQRVWDWVIHDNELSSLFINWIQVLRKSVTKDDYRLVPHISAVCRSTDPRDAVFGLAGVIEGGIVPDYTKQPAEVYWDLVAAAVRHKKYKNFFCTAGLIREDRSTSVFPSWVPKFHTLKDDMNYVILPPNSLAQAWLDEMHPEGPVILDKHRIRFTGLELDQCTKVIRYVGDPQPDPFDDLMKKFWWTCLEFLKAWDDGHTRNGTRPLEKLLRALNKGRDTQGLPLQITPSLQCLSAHAFRIILRTGEPEDDDNAKAKYRSFGYASLEEVRTALDDAFIGPGAPDISTLHSALSSAEYEDAVNSFNQMTRLLFKWIGWPLFITKRGQVGLAPPAIVEGDIVCLLEGFSIPCLLRRVGQEYLLAGSCYVHGYSDGEPLQLLKGGNLKLDVFDIR</sequence>
<reference evidence="3" key="1">
    <citation type="journal article" date="2015" name="BMC Genomics">
        <title>Genomic and transcriptomic analysis of the endophytic fungus Pestalotiopsis fici reveals its lifestyle and high potential for synthesis of natural products.</title>
        <authorList>
            <person name="Wang X."/>
            <person name="Zhang X."/>
            <person name="Liu L."/>
            <person name="Xiang M."/>
            <person name="Wang W."/>
            <person name="Sun X."/>
            <person name="Che Y."/>
            <person name="Guo L."/>
            <person name="Liu G."/>
            <person name="Guo L."/>
            <person name="Wang C."/>
            <person name="Yin W.B."/>
            <person name="Stadler M."/>
            <person name="Zhang X."/>
            <person name="Liu X."/>
        </authorList>
    </citation>
    <scope>NUCLEOTIDE SEQUENCE [LARGE SCALE GENOMIC DNA]</scope>
    <source>
        <strain evidence="3">W106-1 / CGMCC3.15140</strain>
    </source>
</reference>
<dbReference type="InterPro" id="IPR052895">
    <property type="entry name" value="HetReg/Transcr_Mod"/>
</dbReference>
<feature type="domain" description="Heterokaryon incompatibility" evidence="1">
    <location>
        <begin position="9"/>
        <end position="155"/>
    </location>
</feature>
<dbReference type="InterPro" id="IPR010730">
    <property type="entry name" value="HET"/>
</dbReference>
<dbReference type="KEGG" id="pfy:PFICI_03620"/>
<dbReference type="PANTHER" id="PTHR24148:SF64">
    <property type="entry name" value="HETEROKARYON INCOMPATIBILITY DOMAIN-CONTAINING PROTEIN"/>
    <property type="match status" value="1"/>
</dbReference>
<dbReference type="AlphaFoldDB" id="W3XHU4"/>
<protein>
    <recommendedName>
        <fullName evidence="1">Heterokaryon incompatibility domain-containing protein</fullName>
    </recommendedName>
</protein>
<dbReference type="InParanoid" id="W3XHU4"/>
<dbReference type="GeneID" id="19268633"/>
<evidence type="ECO:0000259" key="1">
    <source>
        <dbReference type="Pfam" id="PF06985"/>
    </source>
</evidence>
<dbReference type="EMBL" id="KI912110">
    <property type="protein sequence ID" value="ETS85595.1"/>
    <property type="molecule type" value="Genomic_DNA"/>
</dbReference>
<dbReference type="eggNOG" id="ENOG502SMU2">
    <property type="taxonomic scope" value="Eukaryota"/>
</dbReference>
<organism evidence="2 3">
    <name type="scientific">Pestalotiopsis fici (strain W106-1 / CGMCC3.15140)</name>
    <dbReference type="NCBI Taxonomy" id="1229662"/>
    <lineage>
        <taxon>Eukaryota</taxon>
        <taxon>Fungi</taxon>
        <taxon>Dikarya</taxon>
        <taxon>Ascomycota</taxon>
        <taxon>Pezizomycotina</taxon>
        <taxon>Sordariomycetes</taxon>
        <taxon>Xylariomycetidae</taxon>
        <taxon>Amphisphaeriales</taxon>
        <taxon>Sporocadaceae</taxon>
        <taxon>Pestalotiopsis</taxon>
    </lineage>
</organism>
<dbReference type="Proteomes" id="UP000030651">
    <property type="component" value="Unassembled WGS sequence"/>
</dbReference>
<dbReference type="Pfam" id="PF06985">
    <property type="entry name" value="HET"/>
    <property type="match status" value="1"/>
</dbReference>
<accession>W3XHU4</accession>
<dbReference type="STRING" id="1229662.W3XHU4"/>
<keyword evidence="3" id="KW-1185">Reference proteome</keyword>